<dbReference type="GO" id="GO:0006605">
    <property type="term" value="P:protein targeting"/>
    <property type="evidence" value="ECO:0000318"/>
    <property type="project" value="GO_Central"/>
</dbReference>
<keyword evidence="9" id="KW-1185">Reference proteome</keyword>
<evidence type="ECO:0000256" key="2">
    <source>
        <dbReference type="ARBA" id="ARBA00008531"/>
    </source>
</evidence>
<dbReference type="Gramene" id="EOX96060">
    <property type="protein sequence ID" value="EOX96060"/>
    <property type="gene ID" value="TCM_005404"/>
</dbReference>
<evidence type="ECO:0000256" key="1">
    <source>
        <dbReference type="ARBA" id="ARBA00004170"/>
    </source>
</evidence>
<protein>
    <submittedName>
        <fullName evidence="8">Signal recognition particle receptor protein isoform 1</fullName>
    </submittedName>
</protein>
<gene>
    <name evidence="8" type="ORF">TCM_005404</name>
</gene>
<dbReference type="InterPro" id="IPR000897">
    <property type="entry name" value="SRP54_GTPase_dom"/>
</dbReference>
<organism evidence="8 9">
    <name type="scientific">Theobroma cacao</name>
    <name type="common">Cacao</name>
    <name type="synonym">Cocoa</name>
    <dbReference type="NCBI Taxonomy" id="3641"/>
    <lineage>
        <taxon>Eukaryota</taxon>
        <taxon>Viridiplantae</taxon>
        <taxon>Streptophyta</taxon>
        <taxon>Embryophyta</taxon>
        <taxon>Tracheophyta</taxon>
        <taxon>Spermatophyta</taxon>
        <taxon>Magnoliopsida</taxon>
        <taxon>eudicotyledons</taxon>
        <taxon>Gunneridae</taxon>
        <taxon>Pentapetalae</taxon>
        <taxon>rosids</taxon>
        <taxon>malvids</taxon>
        <taxon>Malvales</taxon>
        <taxon>Malvaceae</taxon>
        <taxon>Byttnerioideae</taxon>
        <taxon>Theobroma</taxon>
    </lineage>
</organism>
<comment type="similarity">
    <text evidence="2">Belongs to the GTP-binding SRP family.</text>
</comment>
<dbReference type="GO" id="GO:0005525">
    <property type="term" value="F:GTP binding"/>
    <property type="evidence" value="ECO:0007669"/>
    <property type="project" value="UniProtKB-KW"/>
</dbReference>
<name>A0A061DTJ5_THECC</name>
<feature type="domain" description="SRP54-type proteins GTP-binding" evidence="7">
    <location>
        <begin position="418"/>
        <end position="431"/>
    </location>
</feature>
<dbReference type="GO" id="GO:0003924">
    <property type="term" value="F:GTPase activity"/>
    <property type="evidence" value="ECO:0000318"/>
    <property type="project" value="GO_Central"/>
</dbReference>
<evidence type="ECO:0000313" key="9">
    <source>
        <dbReference type="Proteomes" id="UP000026915"/>
    </source>
</evidence>
<evidence type="ECO:0000256" key="3">
    <source>
        <dbReference type="ARBA" id="ARBA00022741"/>
    </source>
</evidence>
<dbReference type="OMA" id="GISDQFQ"/>
<dbReference type="SMART" id="SM00963">
    <property type="entry name" value="SRP54_N"/>
    <property type="match status" value="1"/>
</dbReference>
<dbReference type="NCBIfam" id="TIGR00064">
    <property type="entry name" value="ftsY"/>
    <property type="match status" value="1"/>
</dbReference>
<dbReference type="GO" id="GO:0016020">
    <property type="term" value="C:membrane"/>
    <property type="evidence" value="ECO:0000318"/>
    <property type="project" value="GO_Central"/>
</dbReference>
<reference evidence="8 9" key="1">
    <citation type="journal article" date="2013" name="Genome Biol.">
        <title>The genome sequence of the most widely cultivated cacao type and its use to identify candidate genes regulating pod color.</title>
        <authorList>
            <person name="Motamayor J.C."/>
            <person name="Mockaitis K."/>
            <person name="Schmutz J."/>
            <person name="Haiminen N."/>
            <person name="Iii D.L."/>
            <person name="Cornejo O."/>
            <person name="Findley S.D."/>
            <person name="Zheng P."/>
            <person name="Utro F."/>
            <person name="Royaert S."/>
            <person name="Saski C."/>
            <person name="Jenkins J."/>
            <person name="Podicheti R."/>
            <person name="Zhao M."/>
            <person name="Scheffler B.E."/>
            <person name="Stack J.C."/>
            <person name="Feltus F.A."/>
            <person name="Mustiga G.M."/>
            <person name="Amores F."/>
            <person name="Phillips W."/>
            <person name="Marelli J.P."/>
            <person name="May G.D."/>
            <person name="Shapiro H."/>
            <person name="Ma J."/>
            <person name="Bustamante C.D."/>
            <person name="Schnell R.J."/>
            <person name="Main D."/>
            <person name="Gilbert D."/>
            <person name="Parida L."/>
            <person name="Kuhn D.N."/>
        </authorList>
    </citation>
    <scope>NUCLEOTIDE SEQUENCE [LARGE SCALE GENOMIC DNA]</scope>
    <source>
        <strain evidence="9">cv. Matina 1-6</strain>
    </source>
</reference>
<dbReference type="FunFam" id="1.20.120.140:FF:000006">
    <property type="entry name" value="Cell division FtsY, chloroplastic-like protein"/>
    <property type="match status" value="1"/>
</dbReference>
<dbReference type="SMART" id="SM00962">
    <property type="entry name" value="SRP54"/>
    <property type="match status" value="1"/>
</dbReference>
<comment type="subcellular location">
    <subcellularLocation>
        <location evidence="1">Membrane</location>
        <topology evidence="1">Peripheral membrane protein</topology>
    </subcellularLocation>
</comment>
<keyword evidence="5" id="KW-0472">Membrane</keyword>
<dbReference type="Proteomes" id="UP000026915">
    <property type="component" value="Chromosome 1"/>
</dbReference>
<dbReference type="InterPro" id="IPR027417">
    <property type="entry name" value="P-loop_NTPase"/>
</dbReference>
<dbReference type="Gene3D" id="1.20.120.140">
    <property type="entry name" value="Signal recognition particle SRP54, nucleotide-binding domain"/>
    <property type="match status" value="1"/>
</dbReference>
<dbReference type="SUPFAM" id="SSF52540">
    <property type="entry name" value="P-loop containing nucleoside triphosphate hydrolases"/>
    <property type="match status" value="1"/>
</dbReference>
<dbReference type="SMART" id="SM00382">
    <property type="entry name" value="AAA"/>
    <property type="match status" value="1"/>
</dbReference>
<evidence type="ECO:0000313" key="8">
    <source>
        <dbReference type="EMBL" id="EOX96060.1"/>
    </source>
</evidence>
<evidence type="ECO:0000259" key="7">
    <source>
        <dbReference type="PROSITE" id="PS00300"/>
    </source>
</evidence>
<dbReference type="HOGENOM" id="CLU_009301_3_4_1"/>
<evidence type="ECO:0000256" key="6">
    <source>
        <dbReference type="ARBA" id="ARBA00023170"/>
    </source>
</evidence>
<dbReference type="FunCoup" id="A0A061DTJ5">
    <property type="interactions" value="799"/>
</dbReference>
<dbReference type="GO" id="GO:0006614">
    <property type="term" value="P:SRP-dependent cotranslational protein targeting to membrane"/>
    <property type="evidence" value="ECO:0007669"/>
    <property type="project" value="InterPro"/>
</dbReference>
<dbReference type="PANTHER" id="PTHR43134:SF7">
    <property type="entry name" value="CELL DIVISION PROTEIN FTSY HOMOLOG, CHLOROPLASTIC"/>
    <property type="match status" value="1"/>
</dbReference>
<dbReference type="EMBL" id="CM001879">
    <property type="protein sequence ID" value="EOX96060.1"/>
    <property type="molecule type" value="Genomic_DNA"/>
</dbReference>
<dbReference type="eggNOG" id="KOG0780">
    <property type="taxonomic scope" value="Eukaryota"/>
</dbReference>
<evidence type="ECO:0000256" key="4">
    <source>
        <dbReference type="ARBA" id="ARBA00023134"/>
    </source>
</evidence>
<dbReference type="Pfam" id="PF02881">
    <property type="entry name" value="SRP54_N"/>
    <property type="match status" value="1"/>
</dbReference>
<dbReference type="GO" id="GO:0005737">
    <property type="term" value="C:cytoplasm"/>
    <property type="evidence" value="ECO:0007669"/>
    <property type="project" value="UniProtKB-ARBA"/>
</dbReference>
<keyword evidence="4" id="KW-0342">GTP-binding</keyword>
<dbReference type="InterPro" id="IPR004390">
    <property type="entry name" value="SR_rcpt_FtsY"/>
</dbReference>
<dbReference type="Gene3D" id="3.40.50.300">
    <property type="entry name" value="P-loop containing nucleotide triphosphate hydrolases"/>
    <property type="match status" value="1"/>
</dbReference>
<dbReference type="AlphaFoldDB" id="A0A061DTJ5"/>
<dbReference type="InterPro" id="IPR042101">
    <property type="entry name" value="SRP54_N_sf"/>
</dbReference>
<dbReference type="STRING" id="3641.A0A061DTJ5"/>
<dbReference type="GO" id="GO:0005047">
    <property type="term" value="F:signal recognition particle binding"/>
    <property type="evidence" value="ECO:0000318"/>
    <property type="project" value="GO_Central"/>
</dbReference>
<dbReference type="SUPFAM" id="SSF47364">
    <property type="entry name" value="Domain of the SRP/SRP receptor G-proteins"/>
    <property type="match status" value="1"/>
</dbReference>
<dbReference type="InterPro" id="IPR003593">
    <property type="entry name" value="AAA+_ATPase"/>
</dbReference>
<accession>A0A061DTJ5</accession>
<evidence type="ECO:0000256" key="5">
    <source>
        <dbReference type="ARBA" id="ARBA00023136"/>
    </source>
</evidence>
<dbReference type="PANTHER" id="PTHR43134">
    <property type="entry name" value="SIGNAL RECOGNITION PARTICLE RECEPTOR SUBUNIT ALPHA"/>
    <property type="match status" value="1"/>
</dbReference>
<sequence>MIFGYHGDTMTNGSRQLNSEDQVLTMSTPTLDLDKFRGSFHGLTSPLRRQHSAIITITRAFGNKVPLLSSLAIQLQRAREMAFPTQLSLISKPSPLFSNLPRTRFNPSTTARPTASRFKCLASQTGFFTRLGRLIKEKAKSDVEKIFSGFSKTRDNLAVIDELLLYWNLADTDRVLDELEEALLVSDFGPRITIKIVESLREDILSGKLKSGSEIKDALKKCVLDLLTKKGSKTELRLGFRKPAVIMIVGVNGGGKTTSLGKLAYRLKNEGAKILMAAGDTFRAAASDQLEIWAERTGCEIVVAEKENAKASSVLSQAVKRGKEKGFDIVLCDTSGRLHTNFSLMEELIACKKAVGKVIPGAPNEILLVLDGNTGLNMLPQAREFNEVVGITGFILTKLDGSARGGCVVSVVDELGIPVKFLGVGEGLEDLQPFDAEAFVNAIFP</sequence>
<dbReference type="Pfam" id="PF00448">
    <property type="entry name" value="SRP54"/>
    <property type="match status" value="1"/>
</dbReference>
<dbReference type="CDD" id="cd17874">
    <property type="entry name" value="FtsY"/>
    <property type="match status" value="1"/>
</dbReference>
<keyword evidence="6 8" id="KW-0675">Receptor</keyword>
<dbReference type="InParanoid" id="A0A061DTJ5"/>
<dbReference type="InterPro" id="IPR036225">
    <property type="entry name" value="SRP/SRP_N"/>
</dbReference>
<keyword evidence="3" id="KW-0547">Nucleotide-binding</keyword>
<dbReference type="FunFam" id="3.40.50.300:FF:000053">
    <property type="entry name" value="Signal recognition particle receptor FtsY"/>
    <property type="match status" value="1"/>
</dbReference>
<proteinExistence type="inferred from homology"/>
<dbReference type="InterPro" id="IPR013822">
    <property type="entry name" value="Signal_recog_particl_SRP54_hlx"/>
</dbReference>
<dbReference type="PROSITE" id="PS00300">
    <property type="entry name" value="SRP54"/>
    <property type="match status" value="1"/>
</dbReference>